<dbReference type="OrthoDB" id="1344192at2"/>
<dbReference type="RefSeq" id="WP_013552737.1">
    <property type="nucleotide sequence ID" value="NC_014934.1"/>
</dbReference>
<dbReference type="InterPro" id="IPR021994">
    <property type="entry name" value="DUF3592"/>
</dbReference>
<proteinExistence type="predicted"/>
<accession>E6XDV0</accession>
<organism evidence="3 4">
    <name type="scientific">Cellulophaga algicola (strain DSM 14237 / IC166 / ACAM 630)</name>
    <dbReference type="NCBI Taxonomy" id="688270"/>
    <lineage>
        <taxon>Bacteria</taxon>
        <taxon>Pseudomonadati</taxon>
        <taxon>Bacteroidota</taxon>
        <taxon>Flavobacteriia</taxon>
        <taxon>Flavobacteriales</taxon>
        <taxon>Flavobacteriaceae</taxon>
        <taxon>Cellulophaga</taxon>
    </lineage>
</organism>
<evidence type="ECO:0000256" key="1">
    <source>
        <dbReference type="SAM" id="Phobius"/>
    </source>
</evidence>
<dbReference type="HOGENOM" id="CLU_1419187_0_0_10"/>
<gene>
    <name evidence="3" type="ordered locus">Celal_4045</name>
</gene>
<dbReference type="Proteomes" id="UP000008634">
    <property type="component" value="Chromosome"/>
</dbReference>
<sequence>MKFNLSNWSLDVLPTIFVCILLPLFLYFALWLLITGILGTIRMVQSKNWTPCEGKILGSEIKSKNFPDEGGGVDVLYARITTYVYSVNQKYYLSNQTLASDSLYAKEYSSNKKNNTLDHYEKLLKELNSGRSIEEVKGELVQVYYNPKNPNSACLDNSFKKQIVLPPIFMSFVLLTILCYIIFSLLTPILA</sequence>
<keyword evidence="1" id="KW-0472">Membrane</keyword>
<keyword evidence="1" id="KW-0812">Transmembrane</keyword>
<protein>
    <recommendedName>
        <fullName evidence="2">DUF3592 domain-containing protein</fullName>
    </recommendedName>
</protein>
<dbReference type="KEGG" id="cao:Celal_4045"/>
<keyword evidence="4" id="KW-1185">Reference proteome</keyword>
<feature type="transmembrane region" description="Helical" evidence="1">
    <location>
        <begin position="168"/>
        <end position="190"/>
    </location>
</feature>
<feature type="transmembrane region" description="Helical" evidence="1">
    <location>
        <begin position="12"/>
        <end position="38"/>
    </location>
</feature>
<evidence type="ECO:0000313" key="4">
    <source>
        <dbReference type="Proteomes" id="UP000008634"/>
    </source>
</evidence>
<reference evidence="3 4" key="1">
    <citation type="journal article" date="2010" name="Stand. Genomic Sci.">
        <title>Complete genome sequence of Cellulophaga algicola type strain (IC166).</title>
        <authorList>
            <person name="Abt B."/>
            <person name="Lu M."/>
            <person name="Misra M."/>
            <person name="Han C."/>
            <person name="Nolan M."/>
            <person name="Lucas S."/>
            <person name="Hammon N."/>
            <person name="Deshpande S."/>
            <person name="Cheng J.F."/>
            <person name="Tapia R."/>
            <person name="Goodwin L."/>
            <person name="Pitluck S."/>
            <person name="Liolios K."/>
            <person name="Pagani I."/>
            <person name="Ivanova N."/>
            <person name="Mavromatis K."/>
            <person name="Ovchinikova G."/>
            <person name="Pati A."/>
            <person name="Chen A."/>
            <person name="Palaniappan K."/>
            <person name="Land M."/>
            <person name="Hauser L."/>
            <person name="Chang Y.J."/>
            <person name="Jeffries C.D."/>
            <person name="Detter J.C."/>
            <person name="Brambilla E."/>
            <person name="Rohde M."/>
            <person name="Tindall B.J."/>
            <person name="Goker M."/>
            <person name="Woyke T."/>
            <person name="Bristow J."/>
            <person name="Eisen J.A."/>
            <person name="Markowitz V."/>
            <person name="Hugenholtz P."/>
            <person name="Kyrpides N.C."/>
            <person name="Klenk H.P."/>
            <person name="Lapidus A."/>
        </authorList>
    </citation>
    <scope>NUCLEOTIDE SEQUENCE [LARGE SCALE GENOMIC DNA]</scope>
    <source>
        <strain evidence="4">DSM 14237 / IC166 / ACAM 630</strain>
    </source>
</reference>
<evidence type="ECO:0000259" key="2">
    <source>
        <dbReference type="Pfam" id="PF12158"/>
    </source>
</evidence>
<dbReference type="Pfam" id="PF12158">
    <property type="entry name" value="DUF3592"/>
    <property type="match status" value="1"/>
</dbReference>
<name>E6XDV0_CELAD</name>
<feature type="domain" description="DUF3592" evidence="2">
    <location>
        <begin position="53"/>
        <end position="158"/>
    </location>
</feature>
<keyword evidence="1" id="KW-1133">Transmembrane helix</keyword>
<dbReference type="EMBL" id="CP002453">
    <property type="protein sequence ID" value="ADV51288.1"/>
    <property type="molecule type" value="Genomic_DNA"/>
</dbReference>
<evidence type="ECO:0000313" key="3">
    <source>
        <dbReference type="EMBL" id="ADV51288.1"/>
    </source>
</evidence>
<dbReference type="AlphaFoldDB" id="E6XDV0"/>